<evidence type="ECO:0000256" key="3">
    <source>
        <dbReference type="ARBA" id="ARBA00012744"/>
    </source>
</evidence>
<feature type="signal peptide" evidence="7">
    <location>
        <begin position="1"/>
        <end position="29"/>
    </location>
</feature>
<dbReference type="InterPro" id="IPR017853">
    <property type="entry name" value="GH"/>
</dbReference>
<dbReference type="SUPFAM" id="SSF52279">
    <property type="entry name" value="Beta-D-glucan exohydrolase, C-terminal domain"/>
    <property type="match status" value="1"/>
</dbReference>
<gene>
    <name evidence="9" type="primary">bglX</name>
    <name evidence="9" type="ORF">ACFFF8_10515</name>
</gene>
<protein>
    <recommendedName>
        <fullName evidence="3">beta-glucosidase</fullName>
        <ecNumber evidence="3">3.2.1.21</ecNumber>
    </recommendedName>
</protein>
<dbReference type="PANTHER" id="PTHR30620:SF16">
    <property type="entry name" value="LYSOSOMAL BETA GLUCOSIDASE"/>
    <property type="match status" value="1"/>
</dbReference>
<dbReference type="PRINTS" id="PR00133">
    <property type="entry name" value="GLHYDRLASE3"/>
</dbReference>
<keyword evidence="10" id="KW-1185">Reference proteome</keyword>
<evidence type="ECO:0000256" key="6">
    <source>
        <dbReference type="ARBA" id="ARBA00023295"/>
    </source>
</evidence>
<dbReference type="Gene3D" id="3.40.50.1700">
    <property type="entry name" value="Glycoside hydrolase family 3 C-terminal domain"/>
    <property type="match status" value="1"/>
</dbReference>
<evidence type="ECO:0000259" key="8">
    <source>
        <dbReference type="SMART" id="SM01217"/>
    </source>
</evidence>
<dbReference type="GO" id="GO:0008422">
    <property type="term" value="F:beta-glucosidase activity"/>
    <property type="evidence" value="ECO:0007669"/>
    <property type="project" value="UniProtKB-EC"/>
</dbReference>
<dbReference type="Pfam" id="PF01915">
    <property type="entry name" value="Glyco_hydro_3_C"/>
    <property type="match status" value="1"/>
</dbReference>
<dbReference type="PANTHER" id="PTHR30620">
    <property type="entry name" value="PERIPLASMIC BETA-GLUCOSIDASE-RELATED"/>
    <property type="match status" value="1"/>
</dbReference>
<organism evidence="9 10">
    <name type="scientific">Novosphingobium clariflavum</name>
    <dbReference type="NCBI Taxonomy" id="2029884"/>
    <lineage>
        <taxon>Bacteria</taxon>
        <taxon>Pseudomonadati</taxon>
        <taxon>Pseudomonadota</taxon>
        <taxon>Alphaproteobacteria</taxon>
        <taxon>Sphingomonadales</taxon>
        <taxon>Sphingomonadaceae</taxon>
        <taxon>Novosphingobium</taxon>
    </lineage>
</organism>
<feature type="chain" id="PRO_5046476769" description="beta-glucosidase" evidence="7">
    <location>
        <begin position="30"/>
        <end position="771"/>
    </location>
</feature>
<dbReference type="Pfam" id="PF14310">
    <property type="entry name" value="Fn3-like"/>
    <property type="match status" value="1"/>
</dbReference>
<dbReference type="InterPro" id="IPR001764">
    <property type="entry name" value="Glyco_hydro_3_N"/>
</dbReference>
<comment type="similarity">
    <text evidence="2">Belongs to the glycosyl hydrolase 3 family.</text>
</comment>
<evidence type="ECO:0000256" key="4">
    <source>
        <dbReference type="ARBA" id="ARBA00022729"/>
    </source>
</evidence>
<dbReference type="EMBL" id="JBHLTM010000036">
    <property type="protein sequence ID" value="MFC0685029.1"/>
    <property type="molecule type" value="Genomic_DNA"/>
</dbReference>
<dbReference type="Pfam" id="PF00933">
    <property type="entry name" value="Glyco_hydro_3"/>
    <property type="match status" value="1"/>
</dbReference>
<dbReference type="EC" id="3.2.1.21" evidence="3"/>
<name>A0ABV6S863_9SPHN</name>
<dbReference type="PROSITE" id="PS51318">
    <property type="entry name" value="TAT"/>
    <property type="match status" value="1"/>
</dbReference>
<evidence type="ECO:0000256" key="7">
    <source>
        <dbReference type="SAM" id="SignalP"/>
    </source>
</evidence>
<keyword evidence="4 7" id="KW-0732">Signal</keyword>
<dbReference type="InterPro" id="IPR006311">
    <property type="entry name" value="TAT_signal"/>
</dbReference>
<dbReference type="NCBIfam" id="NF011678">
    <property type="entry name" value="PRK15098.1"/>
    <property type="match status" value="1"/>
</dbReference>
<comment type="catalytic activity">
    <reaction evidence="1">
        <text>Hydrolysis of terminal, non-reducing beta-D-glucosyl residues with release of beta-D-glucose.</text>
        <dbReference type="EC" id="3.2.1.21"/>
    </reaction>
</comment>
<dbReference type="InterPro" id="IPR036881">
    <property type="entry name" value="Glyco_hydro_3_C_sf"/>
</dbReference>
<dbReference type="RefSeq" id="WP_267221446.1">
    <property type="nucleotide sequence ID" value="NZ_JAPCWC010000010.1"/>
</dbReference>
<dbReference type="Gene3D" id="3.20.20.300">
    <property type="entry name" value="Glycoside hydrolase, family 3, N-terminal domain"/>
    <property type="match status" value="1"/>
</dbReference>
<dbReference type="InterPro" id="IPR036962">
    <property type="entry name" value="Glyco_hydro_3_N_sf"/>
</dbReference>
<evidence type="ECO:0000256" key="2">
    <source>
        <dbReference type="ARBA" id="ARBA00005336"/>
    </source>
</evidence>
<keyword evidence="6 9" id="KW-0326">Glycosidase</keyword>
<accession>A0ABV6S863</accession>
<feature type="domain" description="Fibronectin type III-like" evidence="8">
    <location>
        <begin position="689"/>
        <end position="759"/>
    </location>
</feature>
<keyword evidence="5 9" id="KW-0378">Hydrolase</keyword>
<dbReference type="SMART" id="SM01217">
    <property type="entry name" value="Fn3_like"/>
    <property type="match status" value="1"/>
</dbReference>
<evidence type="ECO:0000313" key="10">
    <source>
        <dbReference type="Proteomes" id="UP001589858"/>
    </source>
</evidence>
<sequence length="771" mass="82184">MTSKSKFRRKALTGAALAATLAASGPAMAQGKAAAGAPSEEAVRARADALIAQMTPEEKAGQITQYFDFTDSPDEARRVTDEMAAGRAGSLLFVHDPAELNRLQHIAVEKTRLKIPLLFGFDVIHGLRTIMPVPIAVAASWDPKVAEDGQAVAAAEARAAGLHWAFAPMVDIARDPRWGRIVEGAGEDPYLGSAMAAAQVRGFQGAYIGSAGRIIAGPKHFAGYGASIGGRDYDEVNLSDSELWNVYLKPFKAAVDAGAGNIMSAYMGVNGVPATGNRWLLTDVLRKTWGFKGFVVTDAGAAFDLKTHGFAASTEDAGVRALSAGVDMEMAPPFGQSAFKTLPQSLAAGRITTAQLDDAVRHVLEAKIRMGLFEKPYVDLKQAARVLADPAHREVARVAAERSAVLLRNEGATLPLSRSALKSVAVIGPLADSARDTVGPWVFDQDDKETVTVLAGIKAELGSGVKVSYSPGVTLPARVNKSIFQSDEQFAAGKAQNVDDTPELARAVALAKDADVAVLVLGEGQIMIGENASRSSLDLPGRQQELLDAVIATGKPVVVLLMSARPLDLKGAKPAALMDIWYPGTRGGTAVANLLFGKVSPGGKLPYSWPRDIGQLPLPYAHLTTHQPKTVEERYWNEPSTPLYPFGYGLSYSTFAFSNLRLDKTRVARGEAVPVSVEVRNTGSRKADEVAQLYIHQRYGTAARPVRELKGFERVTLEPGQTRTVHFTLRPEDLSYWAASTRSFVQDASTFDVYVGDSSAAALSASFEVAG</sequence>
<evidence type="ECO:0000313" key="9">
    <source>
        <dbReference type="EMBL" id="MFC0685029.1"/>
    </source>
</evidence>
<dbReference type="SUPFAM" id="SSF51445">
    <property type="entry name" value="(Trans)glycosidases"/>
    <property type="match status" value="1"/>
</dbReference>
<evidence type="ECO:0000256" key="1">
    <source>
        <dbReference type="ARBA" id="ARBA00000448"/>
    </source>
</evidence>
<dbReference type="Proteomes" id="UP001589858">
    <property type="component" value="Unassembled WGS sequence"/>
</dbReference>
<comment type="caution">
    <text evidence="9">The sequence shown here is derived from an EMBL/GenBank/DDBJ whole genome shotgun (WGS) entry which is preliminary data.</text>
</comment>
<evidence type="ECO:0000256" key="5">
    <source>
        <dbReference type="ARBA" id="ARBA00022801"/>
    </source>
</evidence>
<dbReference type="InterPro" id="IPR002772">
    <property type="entry name" value="Glyco_hydro_3_C"/>
</dbReference>
<dbReference type="InterPro" id="IPR013783">
    <property type="entry name" value="Ig-like_fold"/>
</dbReference>
<dbReference type="InterPro" id="IPR051915">
    <property type="entry name" value="Cellulose_Degrad_GH3"/>
</dbReference>
<dbReference type="InterPro" id="IPR026891">
    <property type="entry name" value="Fn3-like"/>
</dbReference>
<reference evidence="9 10" key="1">
    <citation type="submission" date="2024-09" db="EMBL/GenBank/DDBJ databases">
        <authorList>
            <person name="Sun Q."/>
            <person name="Mori K."/>
        </authorList>
    </citation>
    <scope>NUCLEOTIDE SEQUENCE [LARGE SCALE GENOMIC DNA]</scope>
    <source>
        <strain evidence="9 10">CICC 11035S</strain>
    </source>
</reference>
<proteinExistence type="inferred from homology"/>
<dbReference type="Gene3D" id="2.60.40.10">
    <property type="entry name" value="Immunoglobulins"/>
    <property type="match status" value="1"/>
</dbReference>